<gene>
    <name evidence="1" type="ORF">H9Q13_07910</name>
</gene>
<dbReference type="EMBL" id="JACXAJ010000002">
    <property type="protein sequence ID" value="MBD1397087.1"/>
    <property type="molecule type" value="Genomic_DNA"/>
</dbReference>
<accession>A0ABR7XFL1</accession>
<dbReference type="Pfam" id="PF13707">
    <property type="entry name" value="RloB"/>
    <property type="match status" value="1"/>
</dbReference>
<dbReference type="RefSeq" id="WP_191183211.1">
    <property type="nucleotide sequence ID" value="NZ_JACXAJ010000002.1"/>
</dbReference>
<keyword evidence="2" id="KW-1185">Reference proteome</keyword>
<reference evidence="1 2" key="1">
    <citation type="submission" date="2020-09" db="EMBL/GenBank/DDBJ databases">
        <title>Genome sequencing and assembly of Pontibacter sp.</title>
        <authorList>
            <person name="Chhetri G."/>
        </authorList>
    </citation>
    <scope>NUCLEOTIDE SEQUENCE [LARGE SCALE GENOMIC DNA]</scope>
    <source>
        <strain evidence="1 2">JH31</strain>
    </source>
</reference>
<sequence length="207" mass="24286">MAREKNKRKPRVKIAIVGDGQTEKIYFEQLKEEESIPDIDIKPDIPDKYGGYLSAIEKAKFLVESGYDFVFCLIDLDKVISDGKLKWLETETKKLERSGACKVLLCNPCFEIWFLLHHIPTTKLFRSYSELEKELHKHMASYTKEIKYLKSKNIYKLLKDKLPTEAIPNSVRLEKNQSDVSAHHPRCQVHVIFQRLFPKDERFNRTV</sequence>
<dbReference type="InterPro" id="IPR025591">
    <property type="entry name" value="RloB"/>
</dbReference>
<comment type="caution">
    <text evidence="1">The sequence shown here is derived from an EMBL/GenBank/DDBJ whole genome shotgun (WGS) entry which is preliminary data.</text>
</comment>
<protein>
    <submittedName>
        <fullName evidence="1">RloB domain-containing protein</fullName>
    </submittedName>
</protein>
<dbReference type="Proteomes" id="UP000625551">
    <property type="component" value="Unassembled WGS sequence"/>
</dbReference>
<name>A0ABR7XFL1_9BACT</name>
<proteinExistence type="predicted"/>
<organism evidence="1 2">
    <name type="scientific">Pontibacter aquaedesilientis</name>
    <dbReference type="NCBI Taxonomy" id="2766980"/>
    <lineage>
        <taxon>Bacteria</taxon>
        <taxon>Pseudomonadati</taxon>
        <taxon>Bacteroidota</taxon>
        <taxon>Cytophagia</taxon>
        <taxon>Cytophagales</taxon>
        <taxon>Hymenobacteraceae</taxon>
        <taxon>Pontibacter</taxon>
    </lineage>
</organism>
<evidence type="ECO:0000313" key="2">
    <source>
        <dbReference type="Proteomes" id="UP000625551"/>
    </source>
</evidence>
<evidence type="ECO:0000313" key="1">
    <source>
        <dbReference type="EMBL" id="MBD1397087.1"/>
    </source>
</evidence>